<dbReference type="CDD" id="cd06261">
    <property type="entry name" value="TM_PBP2"/>
    <property type="match status" value="1"/>
</dbReference>
<keyword evidence="2" id="KW-0813">Transport</keyword>
<dbReference type="Gene3D" id="1.10.3720.10">
    <property type="entry name" value="MetI-like"/>
    <property type="match status" value="1"/>
</dbReference>
<sequence length="157" mass="16534">ANLPPSLHHPLGTNPVGYDTLGRLMLGGQSSLEIGFAAALIAVGIGVLWGAAAGLAGGLIDAIMMRIVDAMLAIPFIFALILLGAIYSTSIPELIIVIGLVAWLVPARLVRGETLSLRVREYVQAVRVMGGSSRRVLFRHIIPNTVGTIVVNATFQV</sequence>
<name>T1BTS6_9ZZZZ</name>
<proteinExistence type="predicted"/>
<dbReference type="SUPFAM" id="SSF161098">
    <property type="entry name" value="MetI-like"/>
    <property type="match status" value="1"/>
</dbReference>
<comment type="subcellular location">
    <subcellularLocation>
        <location evidence="1">Cell membrane</location>
        <topology evidence="1">Multi-pass membrane protein</topology>
    </subcellularLocation>
</comment>
<keyword evidence="5 7" id="KW-1133">Transmembrane helix</keyword>
<protein>
    <submittedName>
        <fullName evidence="9">Binding-protein-dependent transport system inner membrane component</fullName>
    </submittedName>
</protein>
<dbReference type="InterPro" id="IPR035906">
    <property type="entry name" value="MetI-like_sf"/>
</dbReference>
<reference evidence="9" key="2">
    <citation type="journal article" date="2014" name="ISME J.">
        <title>Microbial stratification in low pH oxic and suboxic macroscopic growths along an acid mine drainage.</title>
        <authorList>
            <person name="Mendez-Garcia C."/>
            <person name="Mesa V."/>
            <person name="Sprenger R.R."/>
            <person name="Richter M."/>
            <person name="Diez M.S."/>
            <person name="Solano J."/>
            <person name="Bargiela R."/>
            <person name="Golyshina O.V."/>
            <person name="Manteca A."/>
            <person name="Ramos J.L."/>
            <person name="Gallego J.R."/>
            <person name="Llorente I."/>
            <person name="Martins Dos Santos V.A."/>
            <person name="Jensen O.N."/>
            <person name="Pelaez A.I."/>
            <person name="Sanchez J."/>
            <person name="Ferrer M."/>
        </authorList>
    </citation>
    <scope>NUCLEOTIDE SEQUENCE</scope>
</reference>
<dbReference type="PANTHER" id="PTHR43386:SF1">
    <property type="entry name" value="D,D-DIPEPTIDE TRANSPORT SYSTEM PERMEASE PROTEIN DDPC-RELATED"/>
    <property type="match status" value="1"/>
</dbReference>
<dbReference type="PROSITE" id="PS50928">
    <property type="entry name" value="ABC_TM1"/>
    <property type="match status" value="1"/>
</dbReference>
<evidence type="ECO:0000256" key="2">
    <source>
        <dbReference type="ARBA" id="ARBA00022448"/>
    </source>
</evidence>
<dbReference type="GO" id="GO:0005886">
    <property type="term" value="C:plasma membrane"/>
    <property type="evidence" value="ECO:0007669"/>
    <property type="project" value="UniProtKB-SubCell"/>
</dbReference>
<comment type="caution">
    <text evidence="9">The sequence shown here is derived from an EMBL/GenBank/DDBJ whole genome shotgun (WGS) entry which is preliminary data.</text>
</comment>
<reference evidence="9" key="1">
    <citation type="submission" date="2013-08" db="EMBL/GenBank/DDBJ databases">
        <authorList>
            <person name="Mendez C."/>
            <person name="Richter M."/>
            <person name="Ferrer M."/>
            <person name="Sanchez J."/>
        </authorList>
    </citation>
    <scope>NUCLEOTIDE SEQUENCE</scope>
</reference>
<evidence type="ECO:0000256" key="6">
    <source>
        <dbReference type="ARBA" id="ARBA00023136"/>
    </source>
</evidence>
<dbReference type="EMBL" id="AUZY01002618">
    <property type="protein sequence ID" value="EQD71958.1"/>
    <property type="molecule type" value="Genomic_DNA"/>
</dbReference>
<dbReference type="AlphaFoldDB" id="T1BTS6"/>
<dbReference type="GO" id="GO:0055085">
    <property type="term" value="P:transmembrane transport"/>
    <property type="evidence" value="ECO:0007669"/>
    <property type="project" value="InterPro"/>
</dbReference>
<evidence type="ECO:0000256" key="4">
    <source>
        <dbReference type="ARBA" id="ARBA00022692"/>
    </source>
</evidence>
<feature type="transmembrane region" description="Helical" evidence="7">
    <location>
        <begin position="94"/>
        <end position="110"/>
    </location>
</feature>
<dbReference type="PANTHER" id="PTHR43386">
    <property type="entry name" value="OLIGOPEPTIDE TRANSPORT SYSTEM PERMEASE PROTEIN APPC"/>
    <property type="match status" value="1"/>
</dbReference>
<evidence type="ECO:0000256" key="3">
    <source>
        <dbReference type="ARBA" id="ARBA00022475"/>
    </source>
</evidence>
<keyword evidence="6 7" id="KW-0472">Membrane</keyword>
<feature type="non-terminal residue" evidence="9">
    <location>
        <position position="157"/>
    </location>
</feature>
<evidence type="ECO:0000256" key="1">
    <source>
        <dbReference type="ARBA" id="ARBA00004651"/>
    </source>
</evidence>
<keyword evidence="3" id="KW-1003">Cell membrane</keyword>
<gene>
    <name evidence="9" type="ORF">B1B_04164</name>
</gene>
<evidence type="ECO:0000256" key="5">
    <source>
        <dbReference type="ARBA" id="ARBA00022989"/>
    </source>
</evidence>
<evidence type="ECO:0000256" key="7">
    <source>
        <dbReference type="SAM" id="Phobius"/>
    </source>
</evidence>
<dbReference type="InterPro" id="IPR050366">
    <property type="entry name" value="BP-dependent_transpt_permease"/>
</dbReference>
<evidence type="ECO:0000259" key="8">
    <source>
        <dbReference type="PROSITE" id="PS50928"/>
    </source>
</evidence>
<evidence type="ECO:0000313" key="9">
    <source>
        <dbReference type="EMBL" id="EQD71958.1"/>
    </source>
</evidence>
<feature type="domain" description="ABC transmembrane type-1" evidence="8">
    <location>
        <begin position="28"/>
        <end position="157"/>
    </location>
</feature>
<feature type="transmembrane region" description="Helical" evidence="7">
    <location>
        <begin position="67"/>
        <end position="88"/>
    </location>
</feature>
<accession>T1BTS6</accession>
<feature type="transmembrane region" description="Helical" evidence="7">
    <location>
        <begin position="34"/>
        <end position="60"/>
    </location>
</feature>
<keyword evidence="4 7" id="KW-0812">Transmembrane</keyword>
<dbReference type="InterPro" id="IPR000515">
    <property type="entry name" value="MetI-like"/>
</dbReference>
<dbReference type="Pfam" id="PF00528">
    <property type="entry name" value="BPD_transp_1"/>
    <property type="match status" value="1"/>
</dbReference>
<feature type="non-terminal residue" evidence="9">
    <location>
        <position position="1"/>
    </location>
</feature>
<organism evidence="9">
    <name type="scientific">mine drainage metagenome</name>
    <dbReference type="NCBI Taxonomy" id="410659"/>
    <lineage>
        <taxon>unclassified sequences</taxon>
        <taxon>metagenomes</taxon>
        <taxon>ecological metagenomes</taxon>
    </lineage>
</organism>